<dbReference type="Proteomes" id="UP000762676">
    <property type="component" value="Unassembled WGS sequence"/>
</dbReference>
<keyword evidence="2" id="KW-0812">Transmembrane</keyword>
<evidence type="ECO:0008006" key="5">
    <source>
        <dbReference type="Google" id="ProtNLM"/>
    </source>
</evidence>
<keyword evidence="2" id="KW-1133">Transmembrane helix</keyword>
<keyword evidence="2" id="KW-0472">Membrane</keyword>
<organism evidence="3 4">
    <name type="scientific">Elysia marginata</name>
    <dbReference type="NCBI Taxonomy" id="1093978"/>
    <lineage>
        <taxon>Eukaryota</taxon>
        <taxon>Metazoa</taxon>
        <taxon>Spiralia</taxon>
        <taxon>Lophotrochozoa</taxon>
        <taxon>Mollusca</taxon>
        <taxon>Gastropoda</taxon>
        <taxon>Heterobranchia</taxon>
        <taxon>Euthyneura</taxon>
        <taxon>Panpulmonata</taxon>
        <taxon>Sacoglossa</taxon>
        <taxon>Placobranchoidea</taxon>
        <taxon>Plakobranchidae</taxon>
        <taxon>Elysia</taxon>
    </lineage>
</organism>
<proteinExistence type="predicted"/>
<name>A0AAV4J050_9GAST</name>
<evidence type="ECO:0000256" key="2">
    <source>
        <dbReference type="SAM" id="Phobius"/>
    </source>
</evidence>
<protein>
    <recommendedName>
        <fullName evidence="5">Transmembrane protein</fullName>
    </recommendedName>
</protein>
<sequence>MPVGKAEMASAADTQAVEGGGHGTGDLDCLDSQDETGSSSKAGTRRADDRGGGVTMGVVNLSGGAACGAEHEVVGGENVCCGEGRVWIFLVLGLIMLVFCGAIVGVYMTVRTLTTSLHEVEVMPTYVPVTAVSGAVLCFGCRNVFGLWPERERRLWVSTNRLENKFKINRHRQKGGDGKGDRK</sequence>
<gene>
    <name evidence="3" type="ORF">ElyMa_004916600</name>
</gene>
<evidence type="ECO:0000313" key="4">
    <source>
        <dbReference type="Proteomes" id="UP000762676"/>
    </source>
</evidence>
<feature type="transmembrane region" description="Helical" evidence="2">
    <location>
        <begin position="126"/>
        <end position="145"/>
    </location>
</feature>
<comment type="caution">
    <text evidence="3">The sequence shown here is derived from an EMBL/GenBank/DDBJ whole genome shotgun (WGS) entry which is preliminary data.</text>
</comment>
<feature type="transmembrane region" description="Helical" evidence="2">
    <location>
        <begin position="86"/>
        <end position="106"/>
    </location>
</feature>
<reference evidence="3 4" key="1">
    <citation type="journal article" date="2021" name="Elife">
        <title>Chloroplast acquisition without the gene transfer in kleptoplastic sea slugs, Plakobranchus ocellatus.</title>
        <authorList>
            <person name="Maeda T."/>
            <person name="Takahashi S."/>
            <person name="Yoshida T."/>
            <person name="Shimamura S."/>
            <person name="Takaki Y."/>
            <person name="Nagai Y."/>
            <person name="Toyoda A."/>
            <person name="Suzuki Y."/>
            <person name="Arimoto A."/>
            <person name="Ishii H."/>
            <person name="Satoh N."/>
            <person name="Nishiyama T."/>
            <person name="Hasebe M."/>
            <person name="Maruyama T."/>
            <person name="Minagawa J."/>
            <person name="Obokata J."/>
            <person name="Shigenobu S."/>
        </authorList>
    </citation>
    <scope>NUCLEOTIDE SEQUENCE [LARGE SCALE GENOMIC DNA]</scope>
</reference>
<dbReference type="EMBL" id="BMAT01009850">
    <property type="protein sequence ID" value="GFS14827.1"/>
    <property type="molecule type" value="Genomic_DNA"/>
</dbReference>
<keyword evidence="4" id="KW-1185">Reference proteome</keyword>
<evidence type="ECO:0000256" key="1">
    <source>
        <dbReference type="SAM" id="MobiDB-lite"/>
    </source>
</evidence>
<dbReference type="AlphaFoldDB" id="A0AAV4J050"/>
<evidence type="ECO:0000313" key="3">
    <source>
        <dbReference type="EMBL" id="GFS14827.1"/>
    </source>
</evidence>
<accession>A0AAV4J050</accession>
<feature type="region of interest" description="Disordered" evidence="1">
    <location>
        <begin position="1"/>
        <end position="51"/>
    </location>
</feature>